<accession>W1P941</accession>
<feature type="region of interest" description="Disordered" evidence="1">
    <location>
        <begin position="1"/>
        <end position="65"/>
    </location>
</feature>
<keyword evidence="3" id="KW-1185">Reference proteome</keyword>
<reference evidence="3" key="1">
    <citation type="journal article" date="2013" name="Science">
        <title>The Amborella genome and the evolution of flowering plants.</title>
        <authorList>
            <consortium name="Amborella Genome Project"/>
        </authorList>
    </citation>
    <scope>NUCLEOTIDE SEQUENCE [LARGE SCALE GENOMIC DNA]</scope>
</reference>
<dbReference type="Proteomes" id="UP000017836">
    <property type="component" value="Unassembled WGS sequence"/>
</dbReference>
<dbReference type="AlphaFoldDB" id="W1P941"/>
<evidence type="ECO:0000256" key="1">
    <source>
        <dbReference type="SAM" id="MobiDB-lite"/>
    </source>
</evidence>
<dbReference type="Gramene" id="ERN03510">
    <property type="protein sequence ID" value="ERN03510"/>
    <property type="gene ID" value="AMTR_s00003p00270340"/>
</dbReference>
<proteinExistence type="predicted"/>
<dbReference type="HOGENOM" id="CLU_2852628_0_0_1"/>
<evidence type="ECO:0000313" key="3">
    <source>
        <dbReference type="Proteomes" id="UP000017836"/>
    </source>
</evidence>
<gene>
    <name evidence="2" type="ORF">AMTR_s00003p00270340</name>
</gene>
<protein>
    <submittedName>
        <fullName evidence="2">Uncharacterized protein</fullName>
    </submittedName>
</protein>
<evidence type="ECO:0000313" key="2">
    <source>
        <dbReference type="EMBL" id="ERN03510.1"/>
    </source>
</evidence>
<name>W1P941_AMBTC</name>
<dbReference type="EMBL" id="KI394358">
    <property type="protein sequence ID" value="ERN03510.1"/>
    <property type="molecule type" value="Genomic_DNA"/>
</dbReference>
<feature type="compositionally biased region" description="Basic residues" evidence="1">
    <location>
        <begin position="1"/>
        <end position="12"/>
    </location>
</feature>
<organism evidence="2 3">
    <name type="scientific">Amborella trichopoda</name>
    <dbReference type="NCBI Taxonomy" id="13333"/>
    <lineage>
        <taxon>Eukaryota</taxon>
        <taxon>Viridiplantae</taxon>
        <taxon>Streptophyta</taxon>
        <taxon>Embryophyta</taxon>
        <taxon>Tracheophyta</taxon>
        <taxon>Spermatophyta</taxon>
        <taxon>Magnoliopsida</taxon>
        <taxon>Amborellales</taxon>
        <taxon>Amborellaceae</taxon>
        <taxon>Amborella</taxon>
    </lineage>
</organism>
<sequence>MHSHQRPSRRCAHTAQTGGLDASAQSGSGYETVPSHKKHYTDEGLAAVELTHGGPKGHPPSTPSH</sequence>